<reference evidence="1" key="2">
    <citation type="submission" date="2022-06" db="UniProtKB">
        <authorList>
            <consortium name="EnsemblMetazoa"/>
        </authorList>
    </citation>
    <scope>IDENTIFICATION</scope>
    <source>
        <strain evidence="1">DF5081</strain>
    </source>
</reference>
<sequence>MGVISNVNLLGNYIQYGIRTTDHSMLLSLEREDCSATWNWWSRLENRTLPAGTGDAKEECDVVQGAFVVKNILWIRDVARQRVSKCYFAGAQLAATCRYVTNP</sequence>
<dbReference type="AlphaFoldDB" id="A0A8R1IS41"/>
<reference evidence="2" key="1">
    <citation type="submission" date="2010-08" db="EMBL/GenBank/DDBJ databases">
        <authorList>
            <consortium name="Caenorhabditis japonica Sequencing Consortium"/>
            <person name="Wilson R.K."/>
        </authorList>
    </citation>
    <scope>NUCLEOTIDE SEQUENCE [LARGE SCALE GENOMIC DNA]</scope>
    <source>
        <strain evidence="2">DF5081</strain>
    </source>
</reference>
<organism evidence="1 2">
    <name type="scientific">Caenorhabditis japonica</name>
    <dbReference type="NCBI Taxonomy" id="281687"/>
    <lineage>
        <taxon>Eukaryota</taxon>
        <taxon>Metazoa</taxon>
        <taxon>Ecdysozoa</taxon>
        <taxon>Nematoda</taxon>
        <taxon>Chromadorea</taxon>
        <taxon>Rhabditida</taxon>
        <taxon>Rhabditina</taxon>
        <taxon>Rhabditomorpha</taxon>
        <taxon>Rhabditoidea</taxon>
        <taxon>Rhabditidae</taxon>
        <taxon>Peloderinae</taxon>
        <taxon>Caenorhabditis</taxon>
    </lineage>
</organism>
<protein>
    <submittedName>
        <fullName evidence="1">Uncharacterized protein</fullName>
    </submittedName>
</protein>
<keyword evidence="2" id="KW-1185">Reference proteome</keyword>
<proteinExistence type="predicted"/>
<name>A0A8R1IS41_CAEJA</name>
<dbReference type="EnsemblMetazoa" id="CJA40605.1">
    <property type="protein sequence ID" value="CJA40605.1"/>
    <property type="gene ID" value="WBGene00216453"/>
</dbReference>
<dbReference type="Proteomes" id="UP000005237">
    <property type="component" value="Unassembled WGS sequence"/>
</dbReference>
<accession>A0A8R1IS41</accession>
<evidence type="ECO:0000313" key="2">
    <source>
        <dbReference type="Proteomes" id="UP000005237"/>
    </source>
</evidence>
<evidence type="ECO:0000313" key="1">
    <source>
        <dbReference type="EnsemblMetazoa" id="CJA40605.1"/>
    </source>
</evidence>